<evidence type="ECO:0000313" key="1">
    <source>
        <dbReference type="EMBL" id="KAF0750826.1"/>
    </source>
</evidence>
<protein>
    <submittedName>
        <fullName evidence="1">WD REPEATS REGION domain-containing protein</fullName>
    </submittedName>
</protein>
<dbReference type="EMBL" id="VUJU01005577">
    <property type="protein sequence ID" value="KAF0750826.1"/>
    <property type="molecule type" value="Genomic_DNA"/>
</dbReference>
<gene>
    <name evidence="1" type="ORF">FWK35_00016951</name>
</gene>
<dbReference type="AlphaFoldDB" id="A0A6G0Y7R5"/>
<proteinExistence type="predicted"/>
<comment type="caution">
    <text evidence="1">The sequence shown here is derived from an EMBL/GenBank/DDBJ whole genome shotgun (WGS) entry which is preliminary data.</text>
</comment>
<feature type="non-terminal residue" evidence="1">
    <location>
        <position position="1"/>
    </location>
</feature>
<reference evidence="1 2" key="1">
    <citation type="submission" date="2019-08" db="EMBL/GenBank/DDBJ databases">
        <title>Whole genome of Aphis craccivora.</title>
        <authorList>
            <person name="Voronova N.V."/>
            <person name="Shulinski R.S."/>
            <person name="Bandarenka Y.V."/>
            <person name="Zhorov D.G."/>
            <person name="Warner D."/>
        </authorList>
    </citation>
    <scope>NUCLEOTIDE SEQUENCE [LARGE SCALE GENOMIC DNA]</scope>
    <source>
        <strain evidence="1">180601</strain>
        <tissue evidence="1">Whole Body</tissue>
    </source>
</reference>
<dbReference type="Proteomes" id="UP000478052">
    <property type="component" value="Unassembled WGS sequence"/>
</dbReference>
<organism evidence="1 2">
    <name type="scientific">Aphis craccivora</name>
    <name type="common">Cowpea aphid</name>
    <dbReference type="NCBI Taxonomy" id="307492"/>
    <lineage>
        <taxon>Eukaryota</taxon>
        <taxon>Metazoa</taxon>
        <taxon>Ecdysozoa</taxon>
        <taxon>Arthropoda</taxon>
        <taxon>Hexapoda</taxon>
        <taxon>Insecta</taxon>
        <taxon>Pterygota</taxon>
        <taxon>Neoptera</taxon>
        <taxon>Paraneoptera</taxon>
        <taxon>Hemiptera</taxon>
        <taxon>Sternorrhyncha</taxon>
        <taxon>Aphidomorpha</taxon>
        <taxon>Aphidoidea</taxon>
        <taxon>Aphididae</taxon>
        <taxon>Aphidini</taxon>
        <taxon>Aphis</taxon>
        <taxon>Aphis</taxon>
    </lineage>
</organism>
<name>A0A6G0Y7R5_APHCR</name>
<keyword evidence="2" id="KW-1185">Reference proteome</keyword>
<evidence type="ECO:0000313" key="2">
    <source>
        <dbReference type="Proteomes" id="UP000478052"/>
    </source>
</evidence>
<accession>A0A6G0Y7R5</accession>
<sequence length="138" mass="16508">FIHRNYRGTELNKQTKFINALDVAHLKDLKNYFFYHGDKEHPLNKDEFVAAVCSVIGNNSYVKEADDFFEQVCVEDFNTKEDVIHWKQLLNEIRYSTYFFQDVWDALPFDQNSITMYLMSHCKVSICIIYIYNLENLR</sequence>